<dbReference type="InterPro" id="IPR050776">
    <property type="entry name" value="Ank_Repeat/CDKN_Inhibitor"/>
</dbReference>
<dbReference type="Pfam" id="PF06398">
    <property type="entry name" value="Pex24p"/>
    <property type="match status" value="1"/>
</dbReference>
<dbReference type="SUPFAM" id="SSF48403">
    <property type="entry name" value="Ankyrin repeat"/>
    <property type="match status" value="1"/>
</dbReference>
<sequence length="764" mass="83221">MSFSAVTSSGPPPPATTDGFTSALLSGDVESAIELISHLNITVNSANTPSGLLPIHVAASRGHLDLVQALCEKAGAVIDLGDKEDETALGKAAYNGHIQVCQYLITNYANVNRSDRDGWTPLHNCASRGHTAIAKLLLEAGANVSSQSKTGQTALMNAAAKGYLDIVNLVLTFGANPTTQNNFGDTAYDLAAQNEEAYIAQVLETAETEWYEKHVGVTPPMSHSAVIHVLHENQRCSFLSSKFSAQNLTKADYRGNWCTPTGRSSSFDSVHLPITRNAATGQIIRSWFWLTDWKVDLRHPNVDPFEGWQYAKSFDDDDEMWTPEMHLGSTMSMSGWVRRRRWIRVRKRRVDVSQLSSDVSSVSVSSGDGDDYVGRATSVLVVSDDESDLSKRGSDSLKAELDSYGNALQILLGEIRRDTNVDRKKTAMNLVANYLQRSEGLQDEIYRHETQGNHSDQASNAQQTSTRSTADNESDDEVELSPQALQARRRAKGKEKAGVASLPFSDVHGVPTLSQVTVSSGLSEATATANRPSLATSLIHISAPMGTRQGNWPSIINTCNEILAARSSTAGRTFQNSTSTAEAPSTFARPDRWQHRVCDSCYNQLTCNESPLPLSLRQTATMPHTSGISSTLSFLSSRSNSELLSPRPESTDSDASSVLGECPVCGTRFDVDFSEGDIEAHVGECLRKISSGGKGMTINGNRYVVQILNQDWVGHECAICFEDFVKSQRIARLNCLCVFHQHCIESWFSRSKPGGCPFGHMATV</sequence>
<feature type="domain" description="RING-type" evidence="6">
    <location>
        <begin position="717"/>
        <end position="757"/>
    </location>
</feature>
<dbReference type="CDD" id="cd16489">
    <property type="entry name" value="mRING-CH-C4HC2H_ZNRF"/>
    <property type="match status" value="1"/>
</dbReference>
<dbReference type="InterPro" id="IPR036770">
    <property type="entry name" value="Ankyrin_rpt-contain_sf"/>
</dbReference>
<dbReference type="InterPro" id="IPR002110">
    <property type="entry name" value="Ankyrin_rpt"/>
</dbReference>
<keyword evidence="4" id="KW-0479">Metal-binding</keyword>
<dbReference type="GO" id="GO:0005778">
    <property type="term" value="C:peroxisomal membrane"/>
    <property type="evidence" value="ECO:0007669"/>
    <property type="project" value="UniProtKB-ARBA"/>
</dbReference>
<dbReference type="Pfam" id="PF00023">
    <property type="entry name" value="Ank"/>
    <property type="match status" value="1"/>
</dbReference>
<dbReference type="InterPro" id="IPR001841">
    <property type="entry name" value="Znf_RING"/>
</dbReference>
<dbReference type="PRINTS" id="PR01415">
    <property type="entry name" value="ANKYRIN"/>
</dbReference>
<dbReference type="PANTHER" id="PTHR24201">
    <property type="entry name" value="ANK_REP_REGION DOMAIN-CONTAINING PROTEIN"/>
    <property type="match status" value="1"/>
</dbReference>
<evidence type="ECO:0000256" key="5">
    <source>
        <dbReference type="SAM" id="MobiDB-lite"/>
    </source>
</evidence>
<feature type="region of interest" description="Disordered" evidence="5">
    <location>
        <begin position="450"/>
        <end position="480"/>
    </location>
</feature>
<protein>
    <recommendedName>
        <fullName evidence="6">RING-type domain-containing protein</fullName>
    </recommendedName>
</protein>
<feature type="repeat" description="ANK" evidence="3">
    <location>
        <begin position="150"/>
        <end position="182"/>
    </location>
</feature>
<reference evidence="7 8" key="1">
    <citation type="journal article" date="2019" name="Sci. Rep.">
        <title>Comparative genomics of chytrid fungi reveal insights into the obligate biotrophic and pathogenic lifestyle of Synchytrium endobioticum.</title>
        <authorList>
            <person name="van de Vossenberg B.T.L.H."/>
            <person name="Warris S."/>
            <person name="Nguyen H.D.T."/>
            <person name="van Gent-Pelzer M.P.E."/>
            <person name="Joly D.L."/>
            <person name="van de Geest H.C."/>
            <person name="Bonants P.J.M."/>
            <person name="Smith D.S."/>
            <person name="Levesque C.A."/>
            <person name="van der Lee T.A.J."/>
        </authorList>
    </citation>
    <scope>NUCLEOTIDE SEQUENCE [LARGE SCALE GENOMIC DNA]</scope>
    <source>
        <strain evidence="7 8">LEV6574</strain>
    </source>
</reference>
<dbReference type="PROSITE" id="PS50088">
    <property type="entry name" value="ANK_REPEAT"/>
    <property type="match status" value="4"/>
</dbReference>
<keyword evidence="4" id="KW-0862">Zinc</keyword>
<evidence type="ECO:0000256" key="1">
    <source>
        <dbReference type="ARBA" id="ARBA00022737"/>
    </source>
</evidence>
<dbReference type="OrthoDB" id="2163551at2759"/>
<dbReference type="Pfam" id="PF13639">
    <property type="entry name" value="zf-RING_2"/>
    <property type="match status" value="1"/>
</dbReference>
<evidence type="ECO:0000256" key="3">
    <source>
        <dbReference type="PROSITE-ProRule" id="PRU00023"/>
    </source>
</evidence>
<dbReference type="AlphaFoldDB" id="A0A507CS97"/>
<evidence type="ECO:0000256" key="4">
    <source>
        <dbReference type="PROSITE-ProRule" id="PRU00175"/>
    </source>
</evidence>
<dbReference type="Gene3D" id="3.30.40.10">
    <property type="entry name" value="Zinc/RING finger domain, C3HC4 (zinc finger)"/>
    <property type="match status" value="1"/>
</dbReference>
<feature type="repeat" description="ANK" evidence="3">
    <location>
        <begin position="84"/>
        <end position="116"/>
    </location>
</feature>
<evidence type="ECO:0000313" key="7">
    <source>
        <dbReference type="EMBL" id="TPX41930.1"/>
    </source>
</evidence>
<dbReference type="SUPFAM" id="SSF57850">
    <property type="entry name" value="RING/U-box"/>
    <property type="match status" value="1"/>
</dbReference>
<keyword evidence="1" id="KW-0677">Repeat</keyword>
<dbReference type="InterPro" id="IPR010482">
    <property type="entry name" value="TECPR1-like_DysF"/>
</dbReference>
<dbReference type="VEuPathDB" id="FungiDB:SeMB42_g06080"/>
<feature type="compositionally biased region" description="Polar residues" evidence="5">
    <location>
        <begin position="452"/>
        <end position="471"/>
    </location>
</feature>
<proteinExistence type="predicted"/>
<feature type="repeat" description="ANK" evidence="3">
    <location>
        <begin position="117"/>
        <end position="149"/>
    </location>
</feature>
<gene>
    <name evidence="7" type="ORF">SeLEV6574_g05844</name>
</gene>
<keyword evidence="4" id="KW-0863">Zinc-finger</keyword>
<dbReference type="Gene3D" id="1.25.40.20">
    <property type="entry name" value="Ankyrin repeat-containing domain"/>
    <property type="match status" value="2"/>
</dbReference>
<dbReference type="GO" id="GO:0008270">
    <property type="term" value="F:zinc ion binding"/>
    <property type="evidence" value="ECO:0007669"/>
    <property type="project" value="UniProtKB-KW"/>
</dbReference>
<organism evidence="7 8">
    <name type="scientific">Synchytrium endobioticum</name>
    <dbReference type="NCBI Taxonomy" id="286115"/>
    <lineage>
        <taxon>Eukaryota</taxon>
        <taxon>Fungi</taxon>
        <taxon>Fungi incertae sedis</taxon>
        <taxon>Chytridiomycota</taxon>
        <taxon>Chytridiomycota incertae sedis</taxon>
        <taxon>Chytridiomycetes</taxon>
        <taxon>Synchytriales</taxon>
        <taxon>Synchytriaceae</taxon>
        <taxon>Synchytrium</taxon>
    </lineage>
</organism>
<dbReference type="PROSITE" id="PS50089">
    <property type="entry name" value="ZF_RING_2"/>
    <property type="match status" value="1"/>
</dbReference>
<dbReference type="PANTHER" id="PTHR24201:SF16">
    <property type="entry name" value="ANKYRIN-1-LIKE-RELATED"/>
    <property type="match status" value="1"/>
</dbReference>
<dbReference type="InterPro" id="IPR013083">
    <property type="entry name" value="Znf_RING/FYVE/PHD"/>
</dbReference>
<evidence type="ECO:0000313" key="8">
    <source>
        <dbReference type="Proteomes" id="UP000320475"/>
    </source>
</evidence>
<keyword evidence="2 3" id="KW-0040">ANK repeat</keyword>
<feature type="repeat" description="ANK" evidence="3">
    <location>
        <begin position="50"/>
        <end position="83"/>
    </location>
</feature>
<accession>A0A507CS97</accession>
<dbReference type="Proteomes" id="UP000320475">
    <property type="component" value="Unassembled WGS sequence"/>
</dbReference>
<dbReference type="GO" id="GO:0005634">
    <property type="term" value="C:nucleus"/>
    <property type="evidence" value="ECO:0007669"/>
    <property type="project" value="TreeGrafter"/>
</dbReference>
<evidence type="ECO:0000259" key="6">
    <source>
        <dbReference type="PROSITE" id="PS50089"/>
    </source>
</evidence>
<dbReference type="PROSITE" id="PS50297">
    <property type="entry name" value="ANK_REP_REGION"/>
    <property type="match status" value="3"/>
</dbReference>
<dbReference type="Pfam" id="PF12796">
    <property type="entry name" value="Ank_2"/>
    <property type="match status" value="1"/>
</dbReference>
<evidence type="ECO:0000256" key="2">
    <source>
        <dbReference type="ARBA" id="ARBA00023043"/>
    </source>
</evidence>
<name>A0A507CS97_9FUNG</name>
<comment type="caution">
    <text evidence="7">The sequence shown here is derived from an EMBL/GenBank/DDBJ whole genome shotgun (WGS) entry which is preliminary data.</text>
</comment>
<dbReference type="GO" id="GO:0007031">
    <property type="term" value="P:peroxisome organization"/>
    <property type="evidence" value="ECO:0007669"/>
    <property type="project" value="UniProtKB-ARBA"/>
</dbReference>
<dbReference type="SMART" id="SM00248">
    <property type="entry name" value="ANK"/>
    <property type="match status" value="4"/>
</dbReference>
<dbReference type="EMBL" id="QEAM01000295">
    <property type="protein sequence ID" value="TPX41930.1"/>
    <property type="molecule type" value="Genomic_DNA"/>
</dbReference>